<protein>
    <submittedName>
        <fullName evidence="2">Os10g0149550 protein</fullName>
    </submittedName>
</protein>
<accession>A0A0P0XRP8</accession>
<feature type="compositionally biased region" description="Basic and acidic residues" evidence="1">
    <location>
        <begin position="11"/>
        <end position="37"/>
    </location>
</feature>
<gene>
    <name evidence="2" type="ordered locus">Os10g0149550</name>
    <name evidence="2" type="ORF">OSNPB_100149550</name>
</gene>
<evidence type="ECO:0000256" key="1">
    <source>
        <dbReference type="SAM" id="MobiDB-lite"/>
    </source>
</evidence>
<sequence length="102" mass="11034">MARAANCRWPSRADRNSRTRFKNEKVTHPCSRADRPHRLSPRQPPLHAAAHRPSPRCAAAPPFPGDDGEVPLSSSVSTAVGDESSSGRARRVSCAACRARPP</sequence>
<keyword evidence="3" id="KW-1185">Reference proteome</keyword>
<dbReference type="PaxDb" id="39947-A0A0P0XRP8"/>
<dbReference type="AlphaFoldDB" id="A0A0P0XRP8"/>
<reference evidence="2 3" key="2">
    <citation type="journal article" date="2013" name="Plant Cell Physiol.">
        <title>Rice Annotation Project Database (RAP-DB): an integrative and interactive database for rice genomics.</title>
        <authorList>
            <person name="Sakai H."/>
            <person name="Lee S.S."/>
            <person name="Tanaka T."/>
            <person name="Numa H."/>
            <person name="Kim J."/>
            <person name="Kawahara Y."/>
            <person name="Wakimoto H."/>
            <person name="Yang C.C."/>
            <person name="Iwamoto M."/>
            <person name="Abe T."/>
            <person name="Yamada Y."/>
            <person name="Muto A."/>
            <person name="Inokuchi H."/>
            <person name="Ikemura T."/>
            <person name="Matsumoto T."/>
            <person name="Sasaki T."/>
            <person name="Itoh T."/>
        </authorList>
    </citation>
    <scope>NUCLEOTIDE SEQUENCE [LARGE SCALE GENOMIC DNA]</scope>
    <source>
        <strain evidence="3">cv. Nipponbare</strain>
    </source>
</reference>
<dbReference type="EMBL" id="AP014966">
    <property type="protein sequence ID" value="BAT09900.1"/>
    <property type="molecule type" value="Genomic_DNA"/>
</dbReference>
<dbReference type="Proteomes" id="UP000059680">
    <property type="component" value="Chromosome 10"/>
</dbReference>
<feature type="region of interest" description="Disordered" evidence="1">
    <location>
        <begin position="1"/>
        <end position="102"/>
    </location>
</feature>
<dbReference type="InParanoid" id="A0A0P0XRP8"/>
<evidence type="ECO:0000313" key="3">
    <source>
        <dbReference type="Proteomes" id="UP000059680"/>
    </source>
</evidence>
<organism evidence="2 3">
    <name type="scientific">Oryza sativa subsp. japonica</name>
    <name type="common">Rice</name>
    <dbReference type="NCBI Taxonomy" id="39947"/>
    <lineage>
        <taxon>Eukaryota</taxon>
        <taxon>Viridiplantae</taxon>
        <taxon>Streptophyta</taxon>
        <taxon>Embryophyta</taxon>
        <taxon>Tracheophyta</taxon>
        <taxon>Spermatophyta</taxon>
        <taxon>Magnoliopsida</taxon>
        <taxon>Liliopsida</taxon>
        <taxon>Poales</taxon>
        <taxon>Poaceae</taxon>
        <taxon>BOP clade</taxon>
        <taxon>Oryzoideae</taxon>
        <taxon>Oryzeae</taxon>
        <taxon>Oryzinae</taxon>
        <taxon>Oryza</taxon>
        <taxon>Oryza sativa</taxon>
    </lineage>
</organism>
<feature type="compositionally biased region" description="Low complexity" evidence="1">
    <location>
        <begin position="84"/>
        <end position="102"/>
    </location>
</feature>
<name>A0A0P0XRP8_ORYSJ</name>
<reference evidence="3" key="1">
    <citation type="journal article" date="2005" name="Nature">
        <title>The map-based sequence of the rice genome.</title>
        <authorList>
            <consortium name="International rice genome sequencing project (IRGSP)"/>
            <person name="Matsumoto T."/>
            <person name="Wu J."/>
            <person name="Kanamori H."/>
            <person name="Katayose Y."/>
            <person name="Fujisawa M."/>
            <person name="Namiki N."/>
            <person name="Mizuno H."/>
            <person name="Yamamoto K."/>
            <person name="Antonio B.A."/>
            <person name="Baba T."/>
            <person name="Sakata K."/>
            <person name="Nagamura Y."/>
            <person name="Aoki H."/>
            <person name="Arikawa K."/>
            <person name="Arita K."/>
            <person name="Bito T."/>
            <person name="Chiden Y."/>
            <person name="Fujitsuka N."/>
            <person name="Fukunaka R."/>
            <person name="Hamada M."/>
            <person name="Harada C."/>
            <person name="Hayashi A."/>
            <person name="Hijishita S."/>
            <person name="Honda M."/>
            <person name="Hosokawa S."/>
            <person name="Ichikawa Y."/>
            <person name="Idonuma A."/>
            <person name="Iijima M."/>
            <person name="Ikeda M."/>
            <person name="Ikeno M."/>
            <person name="Ito K."/>
            <person name="Ito S."/>
            <person name="Ito T."/>
            <person name="Ito Y."/>
            <person name="Ito Y."/>
            <person name="Iwabuchi A."/>
            <person name="Kamiya K."/>
            <person name="Karasawa W."/>
            <person name="Kurita K."/>
            <person name="Katagiri S."/>
            <person name="Kikuta A."/>
            <person name="Kobayashi H."/>
            <person name="Kobayashi N."/>
            <person name="Machita K."/>
            <person name="Maehara T."/>
            <person name="Masukawa M."/>
            <person name="Mizubayashi T."/>
            <person name="Mukai Y."/>
            <person name="Nagasaki H."/>
            <person name="Nagata Y."/>
            <person name="Naito S."/>
            <person name="Nakashima M."/>
            <person name="Nakama Y."/>
            <person name="Nakamichi Y."/>
            <person name="Nakamura M."/>
            <person name="Meguro A."/>
            <person name="Negishi M."/>
            <person name="Ohta I."/>
            <person name="Ohta T."/>
            <person name="Okamoto M."/>
            <person name="Ono N."/>
            <person name="Saji S."/>
            <person name="Sakaguchi M."/>
            <person name="Sakai K."/>
            <person name="Shibata M."/>
            <person name="Shimokawa T."/>
            <person name="Song J."/>
            <person name="Takazaki Y."/>
            <person name="Terasawa K."/>
            <person name="Tsugane M."/>
            <person name="Tsuji K."/>
            <person name="Ueda S."/>
            <person name="Waki K."/>
            <person name="Yamagata H."/>
            <person name="Yamamoto M."/>
            <person name="Yamamoto S."/>
            <person name="Yamane H."/>
            <person name="Yoshiki S."/>
            <person name="Yoshihara R."/>
            <person name="Yukawa K."/>
            <person name="Zhong H."/>
            <person name="Yano M."/>
            <person name="Yuan Q."/>
            <person name="Ouyang S."/>
            <person name="Liu J."/>
            <person name="Jones K.M."/>
            <person name="Gansberger K."/>
            <person name="Moffat K."/>
            <person name="Hill J."/>
            <person name="Bera J."/>
            <person name="Fadrosh D."/>
            <person name="Jin S."/>
            <person name="Johri S."/>
            <person name="Kim M."/>
            <person name="Overton L."/>
            <person name="Reardon M."/>
            <person name="Tsitrin T."/>
            <person name="Vuong H."/>
            <person name="Weaver B."/>
            <person name="Ciecko A."/>
            <person name="Tallon L."/>
            <person name="Jackson J."/>
            <person name="Pai G."/>
            <person name="Aken S.V."/>
            <person name="Utterback T."/>
            <person name="Reidmuller S."/>
            <person name="Feldblyum T."/>
            <person name="Hsiao J."/>
            <person name="Zismann V."/>
            <person name="Iobst S."/>
            <person name="de Vazeille A.R."/>
            <person name="Buell C.R."/>
            <person name="Ying K."/>
            <person name="Li Y."/>
            <person name="Lu T."/>
            <person name="Huang Y."/>
            <person name="Zhao Q."/>
            <person name="Feng Q."/>
            <person name="Zhang L."/>
            <person name="Zhu J."/>
            <person name="Weng Q."/>
            <person name="Mu J."/>
            <person name="Lu Y."/>
            <person name="Fan D."/>
            <person name="Liu Y."/>
            <person name="Guan J."/>
            <person name="Zhang Y."/>
            <person name="Yu S."/>
            <person name="Liu X."/>
            <person name="Zhang Y."/>
            <person name="Hong G."/>
            <person name="Han B."/>
            <person name="Choisne N."/>
            <person name="Demange N."/>
            <person name="Orjeda G."/>
            <person name="Samain S."/>
            <person name="Cattolico L."/>
            <person name="Pelletier E."/>
            <person name="Couloux A."/>
            <person name="Segurens B."/>
            <person name="Wincker P."/>
            <person name="D'Hont A."/>
            <person name="Scarpelli C."/>
            <person name="Weissenbach J."/>
            <person name="Salanoubat M."/>
            <person name="Quetier F."/>
            <person name="Yu Y."/>
            <person name="Kim H.R."/>
            <person name="Rambo T."/>
            <person name="Currie J."/>
            <person name="Collura K."/>
            <person name="Luo M."/>
            <person name="Yang T."/>
            <person name="Ammiraju J.S.S."/>
            <person name="Engler F."/>
            <person name="Soderlund C."/>
            <person name="Wing R.A."/>
            <person name="Palmer L.E."/>
            <person name="de la Bastide M."/>
            <person name="Spiegel L."/>
            <person name="Nascimento L."/>
            <person name="Zutavern T."/>
            <person name="O'Shaughnessy A."/>
            <person name="Dike S."/>
            <person name="Dedhia N."/>
            <person name="Preston R."/>
            <person name="Balija V."/>
            <person name="McCombie W.R."/>
            <person name="Chow T."/>
            <person name="Chen H."/>
            <person name="Chung M."/>
            <person name="Chen C."/>
            <person name="Shaw J."/>
            <person name="Wu H."/>
            <person name="Hsiao K."/>
            <person name="Chao Y."/>
            <person name="Chu M."/>
            <person name="Cheng C."/>
            <person name="Hour A."/>
            <person name="Lee P."/>
            <person name="Lin S."/>
            <person name="Lin Y."/>
            <person name="Liou J."/>
            <person name="Liu S."/>
            <person name="Hsing Y."/>
            <person name="Raghuvanshi S."/>
            <person name="Mohanty A."/>
            <person name="Bharti A.K."/>
            <person name="Gaur A."/>
            <person name="Gupta V."/>
            <person name="Kumar D."/>
            <person name="Ravi V."/>
            <person name="Vij S."/>
            <person name="Kapur A."/>
            <person name="Khurana P."/>
            <person name="Khurana P."/>
            <person name="Khurana J.P."/>
            <person name="Tyagi A.K."/>
            <person name="Gaikwad K."/>
            <person name="Singh A."/>
            <person name="Dalal V."/>
            <person name="Srivastava S."/>
            <person name="Dixit A."/>
            <person name="Pal A.K."/>
            <person name="Ghazi I.A."/>
            <person name="Yadav M."/>
            <person name="Pandit A."/>
            <person name="Bhargava A."/>
            <person name="Sureshbabu K."/>
            <person name="Batra K."/>
            <person name="Sharma T.R."/>
            <person name="Mohapatra T."/>
            <person name="Singh N.K."/>
            <person name="Messing J."/>
            <person name="Nelson A.B."/>
            <person name="Fuks G."/>
            <person name="Kavchok S."/>
            <person name="Keizer G."/>
            <person name="Linton E."/>
            <person name="Llaca V."/>
            <person name="Song R."/>
            <person name="Tanyolac B."/>
            <person name="Young S."/>
            <person name="Ho-Il K."/>
            <person name="Hahn J.H."/>
            <person name="Sangsakoo G."/>
            <person name="Vanavichit A."/>
            <person name="de Mattos Luiz.A.T."/>
            <person name="Zimmer P.D."/>
            <person name="Malone G."/>
            <person name="Dellagostin O."/>
            <person name="de Oliveira A.C."/>
            <person name="Bevan M."/>
            <person name="Bancroft I."/>
            <person name="Minx P."/>
            <person name="Cordum H."/>
            <person name="Wilson R."/>
            <person name="Cheng Z."/>
            <person name="Jin W."/>
            <person name="Jiang J."/>
            <person name="Leong S.A."/>
            <person name="Iwama H."/>
            <person name="Gojobori T."/>
            <person name="Itoh T."/>
            <person name="Niimura Y."/>
            <person name="Fujii Y."/>
            <person name="Habara T."/>
            <person name="Sakai H."/>
            <person name="Sato Y."/>
            <person name="Wilson G."/>
            <person name="Kumar K."/>
            <person name="McCouch S."/>
            <person name="Juretic N."/>
            <person name="Hoen D."/>
            <person name="Wright S."/>
            <person name="Bruskiewich R."/>
            <person name="Bureau T."/>
            <person name="Miyao A."/>
            <person name="Hirochika H."/>
            <person name="Nishikawa T."/>
            <person name="Kadowaki K."/>
            <person name="Sugiura M."/>
            <person name="Burr B."/>
            <person name="Sasaki T."/>
        </authorList>
    </citation>
    <scope>NUCLEOTIDE SEQUENCE [LARGE SCALE GENOMIC DNA]</scope>
    <source>
        <strain evidence="3">cv. Nipponbare</strain>
    </source>
</reference>
<reference evidence="2 3" key="3">
    <citation type="journal article" date="2013" name="Rice">
        <title>Improvement of the Oryza sativa Nipponbare reference genome using next generation sequence and optical map data.</title>
        <authorList>
            <person name="Kawahara Y."/>
            <person name="de la Bastide M."/>
            <person name="Hamilton J.P."/>
            <person name="Kanamori H."/>
            <person name="McCombie W.R."/>
            <person name="Ouyang S."/>
            <person name="Schwartz D.C."/>
            <person name="Tanaka T."/>
            <person name="Wu J."/>
            <person name="Zhou S."/>
            <person name="Childs K.L."/>
            <person name="Davidson R.M."/>
            <person name="Lin H."/>
            <person name="Quesada-Ocampo L."/>
            <person name="Vaillancourt B."/>
            <person name="Sakai H."/>
            <person name="Lee S.S."/>
            <person name="Kim J."/>
            <person name="Numa H."/>
            <person name="Itoh T."/>
            <person name="Buell C.R."/>
            <person name="Matsumoto T."/>
        </authorList>
    </citation>
    <scope>NUCLEOTIDE SEQUENCE [LARGE SCALE GENOMIC DNA]</scope>
    <source>
        <strain evidence="3">cv. Nipponbare</strain>
    </source>
</reference>
<proteinExistence type="predicted"/>
<evidence type="ECO:0000313" key="2">
    <source>
        <dbReference type="EMBL" id="BAT09900.1"/>
    </source>
</evidence>